<evidence type="ECO:0000256" key="1">
    <source>
        <dbReference type="SAM" id="MobiDB-lite"/>
    </source>
</evidence>
<name>A0ABQ4L1K0_SIMTE</name>
<dbReference type="InterPro" id="IPR006059">
    <property type="entry name" value="SBP"/>
</dbReference>
<dbReference type="PROSITE" id="PS51257">
    <property type="entry name" value="PROKAR_LIPOPROTEIN"/>
    <property type="match status" value="1"/>
</dbReference>
<dbReference type="PANTHER" id="PTHR43649">
    <property type="entry name" value="ARABINOSE-BINDING PROTEIN-RELATED"/>
    <property type="match status" value="1"/>
</dbReference>
<dbReference type="Proteomes" id="UP000680670">
    <property type="component" value="Unassembled WGS sequence"/>
</dbReference>
<evidence type="ECO:0000256" key="2">
    <source>
        <dbReference type="SAM" id="SignalP"/>
    </source>
</evidence>
<dbReference type="CDD" id="cd14748">
    <property type="entry name" value="PBP2_UgpB"/>
    <property type="match status" value="1"/>
</dbReference>
<keyword evidence="4" id="KW-1185">Reference proteome</keyword>
<dbReference type="PANTHER" id="PTHR43649:SF30">
    <property type="entry name" value="ABC TRANSPORTER SUBSTRATE-BINDING PROTEIN"/>
    <property type="match status" value="1"/>
</dbReference>
<dbReference type="RefSeq" id="WP_213021268.1">
    <property type="nucleotide sequence ID" value="NZ_BORJ01000012.1"/>
</dbReference>
<feature type="chain" id="PRO_5047125064" evidence="2">
    <location>
        <begin position="20"/>
        <end position="445"/>
    </location>
</feature>
<feature type="region of interest" description="Disordered" evidence="1">
    <location>
        <begin position="22"/>
        <end position="41"/>
    </location>
</feature>
<gene>
    <name evidence="3" type="ORF">J6TS1_40310</name>
</gene>
<evidence type="ECO:0000313" key="3">
    <source>
        <dbReference type="EMBL" id="GIN98161.1"/>
    </source>
</evidence>
<proteinExistence type="predicted"/>
<evidence type="ECO:0000313" key="4">
    <source>
        <dbReference type="Proteomes" id="UP000680670"/>
    </source>
</evidence>
<protein>
    <submittedName>
        <fullName evidence="3">ABC transporter substrate-binding protein</fullName>
    </submittedName>
</protein>
<organism evidence="3 4">
    <name type="scientific">Siminovitchia terrae</name>
    <name type="common">Bacillus terrae</name>
    <dbReference type="NCBI Taxonomy" id="1914933"/>
    <lineage>
        <taxon>Bacteria</taxon>
        <taxon>Bacillati</taxon>
        <taxon>Bacillota</taxon>
        <taxon>Bacilli</taxon>
        <taxon>Bacillales</taxon>
        <taxon>Bacillaceae</taxon>
        <taxon>Siminovitchia</taxon>
    </lineage>
</organism>
<dbReference type="InterPro" id="IPR050490">
    <property type="entry name" value="Bact_solute-bd_prot1"/>
</dbReference>
<reference evidence="3 4" key="1">
    <citation type="submission" date="2021-03" db="EMBL/GenBank/DDBJ databases">
        <title>Antimicrobial resistance genes in bacteria isolated from Japanese honey, and their potential for conferring macrolide and lincosamide resistance in the American foulbrood pathogen Paenibacillus larvae.</title>
        <authorList>
            <person name="Okamoto M."/>
            <person name="Kumagai M."/>
            <person name="Kanamori H."/>
            <person name="Takamatsu D."/>
        </authorList>
    </citation>
    <scope>NUCLEOTIDE SEQUENCE [LARGE SCALE GENOMIC DNA]</scope>
    <source>
        <strain evidence="3 4">J6TS1</strain>
    </source>
</reference>
<accession>A0ABQ4L1K0</accession>
<comment type="caution">
    <text evidence="3">The sequence shown here is derived from an EMBL/GenBank/DDBJ whole genome shotgun (WGS) entry which is preliminary data.</text>
</comment>
<sequence>MRKTPIFLALLLFVFTVLSACGSNSSSSDGSKSGASKSGESNGDTIDLTWYYPVNVGGEITKVIDGYAEEFNKEGIEVDGKKVTVTPVYSGNYDESMTKVQTAVKNGKAPDLAVLLSVDLFQLKDAILPLDDMIKKDPEAKKMMDDFFPGFMLNSQAEGKTWSVPFQRSTVLLYYNKDQFKKAGLDPEKAPENWDEVVEYGKKLSKDGQWGIELPATISGYWIYQALALQAGEGNLMSDDGKEVYFNSDAAKTALQYWVDLSKKHKVMPEGVLDWNTVPSDFIEGKTAMMLSTTGNLTNVKNNADFEFGVAYLPENERAATPTGGGNFYIFKDISEERQLASMEFIKWIADSERAAQWSIDTGYIATRQSSYETSALKEYTDSFPQALTAMQQLEKAHKEISVYEQGKIIKILSDAIQAVIGGSDVDETLEKAQKEADALLKPYK</sequence>
<feature type="signal peptide" evidence="2">
    <location>
        <begin position="1"/>
        <end position="19"/>
    </location>
</feature>
<dbReference type="Pfam" id="PF13416">
    <property type="entry name" value="SBP_bac_8"/>
    <property type="match status" value="1"/>
</dbReference>
<keyword evidence="2" id="KW-0732">Signal</keyword>
<dbReference type="SUPFAM" id="SSF53850">
    <property type="entry name" value="Periplasmic binding protein-like II"/>
    <property type="match status" value="1"/>
</dbReference>
<dbReference type="Gene3D" id="3.40.190.10">
    <property type="entry name" value="Periplasmic binding protein-like II"/>
    <property type="match status" value="2"/>
</dbReference>
<dbReference type="EMBL" id="BORJ01000012">
    <property type="protein sequence ID" value="GIN98161.1"/>
    <property type="molecule type" value="Genomic_DNA"/>
</dbReference>